<gene>
    <name evidence="2" type="ORF">WJX73_010678</name>
</gene>
<feature type="compositionally biased region" description="Polar residues" evidence="1">
    <location>
        <begin position="230"/>
        <end position="240"/>
    </location>
</feature>
<dbReference type="InterPro" id="IPR014848">
    <property type="entry name" value="Rgp1"/>
</dbReference>
<dbReference type="Pfam" id="PF08737">
    <property type="entry name" value="Rgp1"/>
    <property type="match status" value="1"/>
</dbReference>
<protein>
    <recommendedName>
        <fullName evidence="4">Arrestin C-terminal-like domain-containing protein</fullName>
    </recommendedName>
</protein>
<organism evidence="2 3">
    <name type="scientific">Symbiochloris irregularis</name>
    <dbReference type="NCBI Taxonomy" id="706552"/>
    <lineage>
        <taxon>Eukaryota</taxon>
        <taxon>Viridiplantae</taxon>
        <taxon>Chlorophyta</taxon>
        <taxon>core chlorophytes</taxon>
        <taxon>Trebouxiophyceae</taxon>
        <taxon>Trebouxiales</taxon>
        <taxon>Trebouxiaceae</taxon>
        <taxon>Symbiochloris</taxon>
    </lineage>
</organism>
<feature type="region of interest" description="Disordered" evidence="1">
    <location>
        <begin position="212"/>
        <end position="365"/>
    </location>
</feature>
<evidence type="ECO:0000313" key="3">
    <source>
        <dbReference type="Proteomes" id="UP001465755"/>
    </source>
</evidence>
<comment type="caution">
    <text evidence="2">The sequence shown here is derived from an EMBL/GenBank/DDBJ whole genome shotgun (WGS) entry which is preliminary data.</text>
</comment>
<keyword evidence="3" id="KW-1185">Reference proteome</keyword>
<feature type="compositionally biased region" description="Polar residues" evidence="1">
    <location>
        <begin position="250"/>
        <end position="259"/>
    </location>
</feature>
<accession>A0AAW1P5Q0</accession>
<dbReference type="Proteomes" id="UP001465755">
    <property type="component" value="Unassembled WGS sequence"/>
</dbReference>
<feature type="compositionally biased region" description="Low complexity" evidence="1">
    <location>
        <begin position="310"/>
        <end position="326"/>
    </location>
</feature>
<reference evidence="2 3" key="1">
    <citation type="journal article" date="2024" name="Nat. Commun.">
        <title>Phylogenomics reveals the evolutionary origins of lichenization in chlorophyte algae.</title>
        <authorList>
            <person name="Puginier C."/>
            <person name="Libourel C."/>
            <person name="Otte J."/>
            <person name="Skaloud P."/>
            <person name="Haon M."/>
            <person name="Grisel S."/>
            <person name="Petersen M."/>
            <person name="Berrin J.G."/>
            <person name="Delaux P.M."/>
            <person name="Dal Grande F."/>
            <person name="Keller J."/>
        </authorList>
    </citation>
    <scope>NUCLEOTIDE SEQUENCE [LARGE SCALE GENOMIC DNA]</scope>
    <source>
        <strain evidence="2 3">SAG 2036</strain>
    </source>
</reference>
<name>A0AAW1P5Q0_9CHLO</name>
<feature type="region of interest" description="Disordered" evidence="1">
    <location>
        <begin position="383"/>
        <end position="405"/>
    </location>
</feature>
<evidence type="ECO:0000256" key="1">
    <source>
        <dbReference type="SAM" id="MobiDB-lite"/>
    </source>
</evidence>
<proteinExistence type="predicted"/>
<evidence type="ECO:0008006" key="4">
    <source>
        <dbReference type="Google" id="ProtNLM"/>
    </source>
</evidence>
<evidence type="ECO:0000313" key="2">
    <source>
        <dbReference type="EMBL" id="KAK9803504.1"/>
    </source>
</evidence>
<dbReference type="EMBL" id="JALJOQ010000059">
    <property type="protein sequence ID" value="KAK9803504.1"/>
    <property type="molecule type" value="Genomic_DNA"/>
</dbReference>
<feature type="compositionally biased region" description="Polar residues" evidence="1">
    <location>
        <begin position="276"/>
        <end position="295"/>
    </location>
</feature>
<dbReference type="PANTHER" id="PTHR12507">
    <property type="entry name" value="REDUCED GROWTH PHENOTYPE 1 RGP1, YEAST -RELATED"/>
    <property type="match status" value="1"/>
</dbReference>
<dbReference type="AlphaFoldDB" id="A0AAW1P5Q0"/>
<feature type="compositionally biased region" description="Polar residues" evidence="1">
    <location>
        <begin position="383"/>
        <end position="398"/>
    </location>
</feature>
<sequence length="556" mass="58735">MKITLTPTRAAYRAGDLVVAILEVRNASAVSECVSLAVEAVGTERIDRNLVSAAYAPAAPVLESDGRREVRLICNFQPVIVAKSVALAPRAVRTWLIALRLPAHLPPSFKEMLGTSSSQLSTVRAALHIWPPAQGCAAPGLAAGDVVAGEGAQGARIDYCLGCAGADLSISSQEVSAGQVAKQTTFAELEDSHSARTANGNGQSALSASWKLSSRGLQGPRHQRLGSLMDGTSSQPSSPMSERWEVASQRPFSSRTLSGASDAGVGQSMPARISESESTASSPRPSTALRSSNRAFSEGLPASSSTPIPQAQSQAQGGAQPLGQAGTARGPRLALSPLGPHGQRPGPQPSPTSLAPYPDDRSEAGQALGWDHRHPVTQVLDSLGSTADPTISPRSQEGQGHRSYNLRVGDHPFARVSLHAPLSGQVTLGGTIDAALDLRANHMATHASDVTCLQVVILLETEELLRETMQGRHATIARQVYDEHSELTPDLLLSHFTLSLPLDASPSFCTPLFALQWVLRFEFSLSVPSARRRWLSGPSLPERIAWTLPVEVSAPE</sequence>